<gene>
    <name evidence="1" type="ORF">GCM10007971_10240</name>
</gene>
<dbReference type="AlphaFoldDB" id="A0A917XTZ8"/>
<dbReference type="Proteomes" id="UP000624041">
    <property type="component" value="Unassembled WGS sequence"/>
</dbReference>
<name>A0A917XTZ8_9BACI</name>
<evidence type="ECO:0000313" key="2">
    <source>
        <dbReference type="Proteomes" id="UP000624041"/>
    </source>
</evidence>
<protein>
    <submittedName>
        <fullName evidence="1">Uncharacterized protein</fullName>
    </submittedName>
</protein>
<reference evidence="1" key="2">
    <citation type="submission" date="2020-09" db="EMBL/GenBank/DDBJ databases">
        <authorList>
            <person name="Sun Q."/>
            <person name="Ohkuma M."/>
        </authorList>
    </citation>
    <scope>NUCLEOTIDE SEQUENCE</scope>
    <source>
        <strain evidence="1">JCM 17251</strain>
    </source>
</reference>
<keyword evidence="2" id="KW-1185">Reference proteome</keyword>
<accession>A0A917XTZ8</accession>
<dbReference type="EMBL" id="BMOS01000005">
    <property type="protein sequence ID" value="GGN53600.1"/>
    <property type="molecule type" value="Genomic_DNA"/>
</dbReference>
<evidence type="ECO:0000313" key="1">
    <source>
        <dbReference type="EMBL" id="GGN53600.1"/>
    </source>
</evidence>
<organism evidence="1 2">
    <name type="scientific">Oceanobacillus indicireducens</name>
    <dbReference type="NCBI Taxonomy" id="1004261"/>
    <lineage>
        <taxon>Bacteria</taxon>
        <taxon>Bacillati</taxon>
        <taxon>Bacillota</taxon>
        <taxon>Bacilli</taxon>
        <taxon>Bacillales</taxon>
        <taxon>Bacillaceae</taxon>
        <taxon>Oceanobacillus</taxon>
    </lineage>
</organism>
<reference evidence="1" key="1">
    <citation type="journal article" date="2014" name="Int. J. Syst. Evol. Microbiol.">
        <title>Complete genome sequence of Corynebacterium casei LMG S-19264T (=DSM 44701T), isolated from a smear-ripened cheese.</title>
        <authorList>
            <consortium name="US DOE Joint Genome Institute (JGI-PGF)"/>
            <person name="Walter F."/>
            <person name="Albersmeier A."/>
            <person name="Kalinowski J."/>
            <person name="Ruckert C."/>
        </authorList>
    </citation>
    <scope>NUCLEOTIDE SEQUENCE</scope>
    <source>
        <strain evidence="1">JCM 17251</strain>
    </source>
</reference>
<dbReference type="RefSeq" id="WP_188856294.1">
    <property type="nucleotide sequence ID" value="NZ_BMOS01000005.1"/>
</dbReference>
<proteinExistence type="predicted"/>
<sequence length="51" mass="6013">MGEQERYKNMLRKIIDETENEKIQTSEELIRTLINELTTNIGVKSQHPLVK</sequence>
<comment type="caution">
    <text evidence="1">The sequence shown here is derived from an EMBL/GenBank/DDBJ whole genome shotgun (WGS) entry which is preliminary data.</text>
</comment>